<evidence type="ECO:0000259" key="1">
    <source>
        <dbReference type="Pfam" id="PF13649"/>
    </source>
</evidence>
<feature type="domain" description="Methyltransferase" evidence="1">
    <location>
        <begin position="41"/>
        <end position="132"/>
    </location>
</feature>
<dbReference type="InterPro" id="IPR052356">
    <property type="entry name" value="Thiol_S-MT"/>
</dbReference>
<dbReference type="PANTHER" id="PTHR45036">
    <property type="entry name" value="METHYLTRANSFERASE LIKE 7B"/>
    <property type="match status" value="1"/>
</dbReference>
<dbReference type="PANTHER" id="PTHR45036:SF1">
    <property type="entry name" value="METHYLTRANSFERASE LIKE 7A"/>
    <property type="match status" value="1"/>
</dbReference>
<dbReference type="GO" id="GO:0008168">
    <property type="term" value="F:methyltransferase activity"/>
    <property type="evidence" value="ECO:0007669"/>
    <property type="project" value="UniProtKB-KW"/>
</dbReference>
<dbReference type="RefSeq" id="WP_204821772.1">
    <property type="nucleotide sequence ID" value="NZ_JANHOF010000015.1"/>
</dbReference>
<keyword evidence="2" id="KW-0808">Transferase</keyword>
<dbReference type="SUPFAM" id="SSF53335">
    <property type="entry name" value="S-adenosyl-L-methionine-dependent methyltransferases"/>
    <property type="match status" value="1"/>
</dbReference>
<dbReference type="Proteomes" id="UP001589818">
    <property type="component" value="Unassembled WGS sequence"/>
</dbReference>
<dbReference type="CDD" id="cd02440">
    <property type="entry name" value="AdoMet_MTases"/>
    <property type="match status" value="1"/>
</dbReference>
<dbReference type="GO" id="GO:0032259">
    <property type="term" value="P:methylation"/>
    <property type="evidence" value="ECO:0007669"/>
    <property type="project" value="UniProtKB-KW"/>
</dbReference>
<keyword evidence="3" id="KW-1185">Reference proteome</keyword>
<accession>A0ABV6J1S3</accession>
<reference evidence="2 3" key="1">
    <citation type="submission" date="2024-09" db="EMBL/GenBank/DDBJ databases">
        <authorList>
            <person name="Sun Q."/>
            <person name="Mori K."/>
        </authorList>
    </citation>
    <scope>NUCLEOTIDE SEQUENCE [LARGE SCALE GENOMIC DNA]</scope>
    <source>
        <strain evidence="2 3">CCM 4839</strain>
    </source>
</reference>
<dbReference type="InterPro" id="IPR041698">
    <property type="entry name" value="Methyltransf_25"/>
</dbReference>
<dbReference type="InterPro" id="IPR029063">
    <property type="entry name" value="SAM-dependent_MTases_sf"/>
</dbReference>
<dbReference type="Gene3D" id="3.40.50.150">
    <property type="entry name" value="Vaccinia Virus protein VP39"/>
    <property type="match status" value="1"/>
</dbReference>
<evidence type="ECO:0000313" key="3">
    <source>
        <dbReference type="Proteomes" id="UP001589818"/>
    </source>
</evidence>
<evidence type="ECO:0000313" key="2">
    <source>
        <dbReference type="EMBL" id="MFC0389821.1"/>
    </source>
</evidence>
<sequence length="224" mass="25446">MDKEKLIRKFDNQSRVYEMRRKKQTERIWREKLIGSAKGKVLEVAVGAGANFHFYPPNVDVTAVDFSDAMLSKAKESAIASNVQATFIQSDIESISFPENSFDTIVSTLSFCGYEHPVKVLESFCRWCKPGGQILLMEHGLSSNRLIGSSQKIIEPIFLRIVGCHLDRNMITIFQQSPIHIDHMERYKFNTVHLVWASPNKGRLGSTASASISFPWAFRDTEEE</sequence>
<dbReference type="EC" id="2.1.1.-" evidence="2"/>
<organism evidence="2 3">
    <name type="scientific">Paenibacillus mendelii</name>
    <dbReference type="NCBI Taxonomy" id="206163"/>
    <lineage>
        <taxon>Bacteria</taxon>
        <taxon>Bacillati</taxon>
        <taxon>Bacillota</taxon>
        <taxon>Bacilli</taxon>
        <taxon>Bacillales</taxon>
        <taxon>Paenibacillaceae</taxon>
        <taxon>Paenibacillus</taxon>
    </lineage>
</organism>
<gene>
    <name evidence="2" type="ORF">ACFFJ8_00375</name>
</gene>
<protein>
    <submittedName>
        <fullName evidence="2">Class I SAM-dependent methyltransferase</fullName>
        <ecNumber evidence="2">2.1.1.-</ecNumber>
    </submittedName>
</protein>
<proteinExistence type="predicted"/>
<dbReference type="Pfam" id="PF13649">
    <property type="entry name" value="Methyltransf_25"/>
    <property type="match status" value="1"/>
</dbReference>
<name>A0ABV6J1S3_9BACL</name>
<keyword evidence="2" id="KW-0489">Methyltransferase</keyword>
<comment type="caution">
    <text evidence="2">The sequence shown here is derived from an EMBL/GenBank/DDBJ whole genome shotgun (WGS) entry which is preliminary data.</text>
</comment>
<dbReference type="EMBL" id="JBHLVF010000003">
    <property type="protein sequence ID" value="MFC0389821.1"/>
    <property type="molecule type" value="Genomic_DNA"/>
</dbReference>